<evidence type="ECO:0000313" key="5">
    <source>
        <dbReference type="Proteomes" id="UP000886595"/>
    </source>
</evidence>
<dbReference type="InterPro" id="IPR032675">
    <property type="entry name" value="LRR_dom_sf"/>
</dbReference>
<evidence type="ECO:0000259" key="3">
    <source>
        <dbReference type="Pfam" id="PF20160"/>
    </source>
</evidence>
<protein>
    <recommendedName>
        <fullName evidence="3">C-JID domain-containing protein</fullName>
    </recommendedName>
</protein>
<gene>
    <name evidence="4" type="ORF">Bca52824_005421</name>
</gene>
<evidence type="ECO:0000256" key="2">
    <source>
        <dbReference type="ARBA" id="ARBA00022737"/>
    </source>
</evidence>
<keyword evidence="1" id="KW-0433">Leucine-rich repeat</keyword>
<reference evidence="4 5" key="1">
    <citation type="submission" date="2020-02" db="EMBL/GenBank/DDBJ databases">
        <authorList>
            <person name="Ma Q."/>
            <person name="Huang Y."/>
            <person name="Song X."/>
            <person name="Pei D."/>
        </authorList>
    </citation>
    <scope>NUCLEOTIDE SEQUENCE [LARGE SCALE GENOMIC DNA]</scope>
    <source>
        <strain evidence="4">Sxm20200214</strain>
        <tissue evidence="4">Leaf</tissue>
    </source>
</reference>
<evidence type="ECO:0000313" key="4">
    <source>
        <dbReference type="EMBL" id="KAG2334241.1"/>
    </source>
</evidence>
<feature type="domain" description="C-JID" evidence="3">
    <location>
        <begin position="151"/>
        <end position="248"/>
    </location>
</feature>
<accession>A0A8X7WQT7</accession>
<dbReference type="Pfam" id="PF20160">
    <property type="entry name" value="C-JID"/>
    <property type="match status" value="1"/>
</dbReference>
<dbReference type="Proteomes" id="UP000886595">
    <property type="component" value="Unassembled WGS sequence"/>
</dbReference>
<dbReference type="OrthoDB" id="1109515at2759"/>
<organism evidence="4 5">
    <name type="scientific">Brassica carinata</name>
    <name type="common">Ethiopian mustard</name>
    <name type="synonym">Abyssinian cabbage</name>
    <dbReference type="NCBI Taxonomy" id="52824"/>
    <lineage>
        <taxon>Eukaryota</taxon>
        <taxon>Viridiplantae</taxon>
        <taxon>Streptophyta</taxon>
        <taxon>Embryophyta</taxon>
        <taxon>Tracheophyta</taxon>
        <taxon>Spermatophyta</taxon>
        <taxon>Magnoliopsida</taxon>
        <taxon>eudicotyledons</taxon>
        <taxon>Gunneridae</taxon>
        <taxon>Pentapetalae</taxon>
        <taxon>rosids</taxon>
        <taxon>malvids</taxon>
        <taxon>Brassicales</taxon>
        <taxon>Brassicaceae</taxon>
        <taxon>Brassiceae</taxon>
        <taxon>Brassica</taxon>
    </lineage>
</organism>
<dbReference type="SUPFAM" id="SSF52058">
    <property type="entry name" value="L domain-like"/>
    <property type="match status" value="1"/>
</dbReference>
<dbReference type="AlphaFoldDB" id="A0A8X7WQT7"/>
<proteinExistence type="predicted"/>
<dbReference type="InterPro" id="IPR045344">
    <property type="entry name" value="C-JID"/>
</dbReference>
<dbReference type="FunFam" id="3.80.10.10:FF:000845">
    <property type="entry name" value="Disease resistance protein (TIR-NBS-LRR class)"/>
    <property type="match status" value="1"/>
</dbReference>
<name>A0A8X7WQT7_BRACI</name>
<comment type="caution">
    <text evidence="4">The sequence shown here is derived from an EMBL/GenBank/DDBJ whole genome shotgun (WGS) entry which is preliminary data.</text>
</comment>
<evidence type="ECO:0000256" key="1">
    <source>
        <dbReference type="ARBA" id="ARBA00022614"/>
    </source>
</evidence>
<dbReference type="Gene3D" id="3.80.10.10">
    <property type="entry name" value="Ribonuclease Inhibitor"/>
    <property type="match status" value="1"/>
</dbReference>
<keyword evidence="2" id="KW-0677">Repeat</keyword>
<dbReference type="EMBL" id="JAAMPC010000001">
    <property type="protein sequence ID" value="KAG2334241.1"/>
    <property type="molecule type" value="Genomic_DNA"/>
</dbReference>
<keyword evidence="5" id="KW-1185">Reference proteome</keyword>
<sequence length="268" mass="30645">MLKSFPQISTNIRDLDLRGTAIEQVPLSIMSWPRLDELKMSYFENLKEFPHVLERITGLWLTDTEIQDVPPLVKEISRLNQFFLKGCRKLVSVPRISDSIHSIFASDCESLEILECSFPDPKVWLYFANCFKLNQEARDLIIQTNSRYAVLPGTQVPAYFTHRATGGGPLTIKLTENPLPISTRFKACILLLNKGDHDACSKKKSMRVVVGCKHKTESLYPPLAEHLYTFPFKAEVTSSELHFEFKLNRDDIWKIGECGLVQDLEEVP</sequence>